<dbReference type="PANTHER" id="PTHR45752:SF195">
    <property type="entry name" value="LEUCINE-RICH REPEAT (LRR) FAMILY PROTEIN-RELATED"/>
    <property type="match status" value="1"/>
</dbReference>
<organism evidence="2 3">
    <name type="scientific">Acer negundo</name>
    <name type="common">Box elder</name>
    <dbReference type="NCBI Taxonomy" id="4023"/>
    <lineage>
        <taxon>Eukaryota</taxon>
        <taxon>Viridiplantae</taxon>
        <taxon>Streptophyta</taxon>
        <taxon>Embryophyta</taxon>
        <taxon>Tracheophyta</taxon>
        <taxon>Spermatophyta</taxon>
        <taxon>Magnoliopsida</taxon>
        <taxon>eudicotyledons</taxon>
        <taxon>Gunneridae</taxon>
        <taxon>Pentapetalae</taxon>
        <taxon>rosids</taxon>
        <taxon>malvids</taxon>
        <taxon>Sapindales</taxon>
        <taxon>Sapindaceae</taxon>
        <taxon>Hippocastanoideae</taxon>
        <taxon>Acereae</taxon>
        <taxon>Acer</taxon>
    </lineage>
</organism>
<evidence type="ECO:0000256" key="1">
    <source>
        <dbReference type="SAM" id="MobiDB-lite"/>
    </source>
</evidence>
<dbReference type="Gene3D" id="3.80.10.10">
    <property type="entry name" value="Ribonuclease Inhibitor"/>
    <property type="match status" value="1"/>
</dbReference>
<keyword evidence="3" id="KW-1185">Reference proteome</keyword>
<evidence type="ECO:0000313" key="2">
    <source>
        <dbReference type="EMBL" id="KAI9173511.1"/>
    </source>
</evidence>
<protein>
    <submittedName>
        <fullName evidence="2">Uncharacterized protein</fullName>
    </submittedName>
</protein>
<reference evidence="2" key="1">
    <citation type="journal article" date="2022" name="Plant J.">
        <title>Strategies of tolerance reflected in two North American maple genomes.</title>
        <authorList>
            <person name="McEvoy S.L."/>
            <person name="Sezen U.U."/>
            <person name="Trouern-Trend A."/>
            <person name="McMahon S.M."/>
            <person name="Schaberg P.G."/>
            <person name="Yang J."/>
            <person name="Wegrzyn J.L."/>
            <person name="Swenson N.G."/>
        </authorList>
    </citation>
    <scope>NUCLEOTIDE SEQUENCE</scope>
    <source>
        <strain evidence="2">91603</strain>
    </source>
</reference>
<feature type="region of interest" description="Disordered" evidence="1">
    <location>
        <begin position="198"/>
        <end position="223"/>
    </location>
</feature>
<proteinExistence type="predicted"/>
<dbReference type="AlphaFoldDB" id="A0AAD5NPD4"/>
<comment type="caution">
    <text evidence="2">The sequence shown here is derived from an EMBL/GenBank/DDBJ whole genome shotgun (WGS) entry which is preliminary data.</text>
</comment>
<dbReference type="EMBL" id="JAJSOW010000103">
    <property type="protein sequence ID" value="KAI9173511.1"/>
    <property type="molecule type" value="Genomic_DNA"/>
</dbReference>
<evidence type="ECO:0000313" key="3">
    <source>
        <dbReference type="Proteomes" id="UP001064489"/>
    </source>
</evidence>
<dbReference type="PANTHER" id="PTHR45752">
    <property type="entry name" value="LEUCINE-RICH REPEAT-CONTAINING"/>
    <property type="match status" value="1"/>
</dbReference>
<dbReference type="Proteomes" id="UP001064489">
    <property type="component" value="Chromosome 8"/>
</dbReference>
<accession>A0AAD5NPD4</accession>
<gene>
    <name evidence="2" type="ORF">LWI28_002490</name>
</gene>
<reference evidence="2" key="2">
    <citation type="submission" date="2023-02" db="EMBL/GenBank/DDBJ databases">
        <authorList>
            <person name="Swenson N.G."/>
            <person name="Wegrzyn J.L."/>
            <person name="Mcevoy S.L."/>
        </authorList>
    </citation>
    <scope>NUCLEOTIDE SEQUENCE</scope>
    <source>
        <strain evidence="2">91603</strain>
        <tissue evidence="2">Leaf</tissue>
    </source>
</reference>
<name>A0AAD5NPD4_ACENE</name>
<dbReference type="InterPro" id="IPR032675">
    <property type="entry name" value="LRR_dom_sf"/>
</dbReference>
<dbReference type="InterPro" id="IPR050715">
    <property type="entry name" value="LRR-SigEffector_domain"/>
</dbReference>
<dbReference type="SUPFAM" id="SSF52047">
    <property type="entry name" value="RNI-like"/>
    <property type="match status" value="1"/>
</dbReference>
<sequence length="223" mass="25020">MLPSSIEHLSENSELSMRYCKNLESLPNSLCNGPNLSYLHLSGSPGVEKMLENVLSSSSSPSGLLSLKRLALSECNMEVLPSALSRLSSLYRLNLRGNEFESLNLELVPSLRSLDISYCKRLKCLQASPRLDCLFANDRFNTGNSFSCQKARFRFSTSSSCCKVKGCGINLVYSDQKDVFEWMNKLGTQMMLSERKKKKQKIAHSESEVNTLCRSPQGRDKVR</sequence>